<name>A0A397T1Q1_9GLOM</name>
<evidence type="ECO:0000313" key="2">
    <source>
        <dbReference type="Proteomes" id="UP000265703"/>
    </source>
</evidence>
<comment type="caution">
    <text evidence="1">The sequence shown here is derived from an EMBL/GenBank/DDBJ whole genome shotgun (WGS) entry which is preliminary data.</text>
</comment>
<dbReference type="EMBL" id="QKYT01000131">
    <property type="protein sequence ID" value="RIA92248.1"/>
    <property type="molecule type" value="Genomic_DNA"/>
</dbReference>
<accession>A0A397T1Q1</accession>
<protein>
    <submittedName>
        <fullName evidence="1">Uncharacterized protein</fullName>
    </submittedName>
</protein>
<dbReference type="Proteomes" id="UP000265703">
    <property type="component" value="Unassembled WGS sequence"/>
</dbReference>
<evidence type="ECO:0000313" key="1">
    <source>
        <dbReference type="EMBL" id="RIA92248.1"/>
    </source>
</evidence>
<organism evidence="1 2">
    <name type="scientific">Glomus cerebriforme</name>
    <dbReference type="NCBI Taxonomy" id="658196"/>
    <lineage>
        <taxon>Eukaryota</taxon>
        <taxon>Fungi</taxon>
        <taxon>Fungi incertae sedis</taxon>
        <taxon>Mucoromycota</taxon>
        <taxon>Glomeromycotina</taxon>
        <taxon>Glomeromycetes</taxon>
        <taxon>Glomerales</taxon>
        <taxon>Glomeraceae</taxon>
        <taxon>Glomus</taxon>
    </lineage>
</organism>
<keyword evidence="2" id="KW-1185">Reference proteome</keyword>
<proteinExistence type="predicted"/>
<reference evidence="1 2" key="1">
    <citation type="submission" date="2018-06" db="EMBL/GenBank/DDBJ databases">
        <title>Comparative genomics reveals the genomic features of Rhizophagus irregularis, R. cerebriforme, R. diaphanum and Gigaspora rosea, and their symbiotic lifestyle signature.</title>
        <authorList>
            <person name="Morin E."/>
            <person name="San Clemente H."/>
            <person name="Chen E.C.H."/>
            <person name="De La Providencia I."/>
            <person name="Hainaut M."/>
            <person name="Kuo A."/>
            <person name="Kohler A."/>
            <person name="Murat C."/>
            <person name="Tang N."/>
            <person name="Roy S."/>
            <person name="Loubradou J."/>
            <person name="Henrissat B."/>
            <person name="Grigoriev I.V."/>
            <person name="Corradi N."/>
            <person name="Roux C."/>
            <person name="Martin F.M."/>
        </authorList>
    </citation>
    <scope>NUCLEOTIDE SEQUENCE [LARGE SCALE GENOMIC DNA]</scope>
    <source>
        <strain evidence="1 2">DAOM 227022</strain>
    </source>
</reference>
<dbReference type="AlphaFoldDB" id="A0A397T1Q1"/>
<dbReference type="OrthoDB" id="5588846at2759"/>
<gene>
    <name evidence="1" type="ORF">C1645_820932</name>
</gene>
<sequence length="161" mass="18887">MKKKILKIYSCKRKLKLLEYIPEKEKYTATFLANFRSICKDAEINDPKKIKKILYNSYSSDEFEDEFIRRVDGVESIDEIFKAFSDDVFGESKIIKYNSINYQTGSRHQVVFAASKTYAKNADALWSLNLYKRHELYLNESHHGNKSPITKYTEGIHILLL</sequence>